<evidence type="ECO:0000256" key="2">
    <source>
        <dbReference type="ARBA" id="ARBA00023110"/>
    </source>
</evidence>
<dbReference type="EC" id="5.2.1.8" evidence="4"/>
<evidence type="ECO:0000313" key="6">
    <source>
        <dbReference type="EMBL" id="CCG53854.1"/>
    </source>
</evidence>
<dbReference type="STRING" id="1094466.KQS_09605"/>
<dbReference type="RefSeq" id="WP_014388973.1">
    <property type="nucleotide sequence ID" value="NC_017025.1"/>
</dbReference>
<accession>H8XUS6</accession>
<keyword evidence="7" id="KW-1185">Reference proteome</keyword>
<dbReference type="SUPFAM" id="SSF54534">
    <property type="entry name" value="FKBP-like"/>
    <property type="match status" value="1"/>
</dbReference>
<evidence type="ECO:0000256" key="1">
    <source>
        <dbReference type="ARBA" id="ARBA00000971"/>
    </source>
</evidence>
<name>H8XUS6_FLAIG</name>
<dbReference type="OrthoDB" id="1093155at2"/>
<evidence type="ECO:0000256" key="3">
    <source>
        <dbReference type="PROSITE-ProRule" id="PRU00277"/>
    </source>
</evidence>
<dbReference type="NCBIfam" id="TIGR03516">
    <property type="entry name" value="ppisom_GldI"/>
    <property type="match status" value="1"/>
</dbReference>
<dbReference type="InterPro" id="IPR046357">
    <property type="entry name" value="PPIase_dom_sf"/>
</dbReference>
<reference evidence="6 7" key="1">
    <citation type="journal article" date="2012" name="J. Bacteriol.">
        <title>Complete Genome Sequence of Flavobacterium indicum GPSTA100-9T, Isolated from Warm Spring Water.</title>
        <authorList>
            <person name="Barbier P."/>
            <person name="Houel A."/>
            <person name="Loux V."/>
            <person name="Poulain J."/>
            <person name="Bernardet J.F."/>
            <person name="Touchon M."/>
            <person name="Duchaud E."/>
        </authorList>
    </citation>
    <scope>NUCLEOTIDE SEQUENCE [LARGE SCALE GENOMIC DNA]</scope>
    <source>
        <strain evidence="7">DSM 17447 / CIP 109464 / GPTSA100-9</strain>
    </source>
</reference>
<keyword evidence="6" id="KW-0449">Lipoprotein</keyword>
<dbReference type="eggNOG" id="COG0545">
    <property type="taxonomic scope" value="Bacteria"/>
</dbReference>
<comment type="similarity">
    <text evidence="4">Belongs to the FKBP-type PPIase family.</text>
</comment>
<dbReference type="HOGENOM" id="CLU_110184_0_0_10"/>
<dbReference type="AlphaFoldDB" id="H8XUS6"/>
<dbReference type="PROSITE" id="PS50059">
    <property type="entry name" value="FKBP_PPIASE"/>
    <property type="match status" value="1"/>
</dbReference>
<sequence length="187" mass="21343">MHLRKHLGLTLIALAFLSCSEQQARKPISQTSGSFMKESIKRNKKLVAKEEDAIAKIIKKDTANQYIASEKGYWYAYEVKSNETTTPVKGDIAQYVYEITDLYGNQIYSKEETKPQTYYVDKQNIMIGLRHGIKLMHKGDRVKFIFTSHMAYGYHGDDDKIGTNQPIICIVTLNDIKKDSPAKTINN</sequence>
<evidence type="ECO:0000259" key="5">
    <source>
        <dbReference type="PROSITE" id="PS50059"/>
    </source>
</evidence>
<keyword evidence="3 4" id="KW-0413">Isomerase</keyword>
<proteinExistence type="inferred from homology"/>
<dbReference type="Pfam" id="PF00254">
    <property type="entry name" value="FKBP_C"/>
    <property type="match status" value="1"/>
</dbReference>
<dbReference type="InterPro" id="IPR001179">
    <property type="entry name" value="PPIase_FKBP_dom"/>
</dbReference>
<dbReference type="EMBL" id="HE774682">
    <property type="protein sequence ID" value="CCG53854.1"/>
    <property type="molecule type" value="Genomic_DNA"/>
</dbReference>
<dbReference type="PATRIC" id="fig|1094466.5.peg.1888"/>
<dbReference type="KEGG" id="fin:KQS_09605"/>
<dbReference type="InterPro" id="IPR019869">
    <property type="entry name" value="Motility-assoc_PPIase_GldI"/>
</dbReference>
<reference evidence="7" key="2">
    <citation type="submission" date="2012-03" db="EMBL/GenBank/DDBJ databases">
        <title>Complete genome sequence of Flavobacterium indicum GPTSA100-9T, isolated from warm spring water.</title>
        <authorList>
            <person name="Barbier P."/>
            <person name="Houel A."/>
            <person name="Loux V."/>
            <person name="Poulain J."/>
            <person name="Bernardet J.-F."/>
            <person name="Touchon M."/>
            <person name="Duchaud E."/>
        </authorList>
    </citation>
    <scope>NUCLEOTIDE SEQUENCE [LARGE SCALE GENOMIC DNA]</scope>
    <source>
        <strain evidence="7">DSM 17447 / CIP 109464 / GPTSA100-9</strain>
    </source>
</reference>
<keyword evidence="2 3" id="KW-0697">Rotamase</keyword>
<evidence type="ECO:0000256" key="4">
    <source>
        <dbReference type="RuleBase" id="RU003915"/>
    </source>
</evidence>
<dbReference type="PROSITE" id="PS51257">
    <property type="entry name" value="PROKAR_LIPOPROTEIN"/>
    <property type="match status" value="1"/>
</dbReference>
<comment type="catalytic activity">
    <reaction evidence="1 3 4">
        <text>[protein]-peptidylproline (omega=180) = [protein]-peptidylproline (omega=0)</text>
        <dbReference type="Rhea" id="RHEA:16237"/>
        <dbReference type="Rhea" id="RHEA-COMP:10747"/>
        <dbReference type="Rhea" id="RHEA-COMP:10748"/>
        <dbReference type="ChEBI" id="CHEBI:83833"/>
        <dbReference type="ChEBI" id="CHEBI:83834"/>
        <dbReference type="EC" id="5.2.1.8"/>
    </reaction>
</comment>
<protein>
    <recommendedName>
        <fullName evidence="4">Peptidyl-prolyl cis-trans isomerase</fullName>
        <ecNumber evidence="4">5.2.1.8</ecNumber>
    </recommendedName>
</protein>
<dbReference type="Proteomes" id="UP000007599">
    <property type="component" value="Chromosome I"/>
</dbReference>
<dbReference type="Gene3D" id="3.10.50.40">
    <property type="match status" value="1"/>
</dbReference>
<feature type="domain" description="PPIase FKBP-type" evidence="5">
    <location>
        <begin position="90"/>
        <end position="177"/>
    </location>
</feature>
<gene>
    <name evidence="6" type="primary">gldI</name>
    <name evidence="6" type="ordered locus">KQS_09605</name>
</gene>
<organism evidence="6 7">
    <name type="scientific">Flavobacterium indicum (strain DSM 17447 / CIP 109464 / GPTSA100-9)</name>
    <dbReference type="NCBI Taxonomy" id="1094466"/>
    <lineage>
        <taxon>Bacteria</taxon>
        <taxon>Pseudomonadati</taxon>
        <taxon>Bacteroidota</taxon>
        <taxon>Flavobacteriia</taxon>
        <taxon>Flavobacteriales</taxon>
        <taxon>Flavobacteriaceae</taxon>
        <taxon>Flavobacterium</taxon>
    </lineage>
</organism>
<dbReference type="GO" id="GO:0003755">
    <property type="term" value="F:peptidyl-prolyl cis-trans isomerase activity"/>
    <property type="evidence" value="ECO:0007669"/>
    <property type="project" value="UniProtKB-UniRule"/>
</dbReference>
<evidence type="ECO:0000313" key="7">
    <source>
        <dbReference type="Proteomes" id="UP000007599"/>
    </source>
</evidence>